<protein>
    <submittedName>
        <fullName evidence="5">Glycosyltransferase</fullName>
    </submittedName>
</protein>
<evidence type="ECO:0000259" key="3">
    <source>
        <dbReference type="Pfam" id="PF00534"/>
    </source>
</evidence>
<keyword evidence="1" id="KW-0328">Glycosyltransferase</keyword>
<dbReference type="PANTHER" id="PTHR45947">
    <property type="entry name" value="SULFOQUINOVOSYL TRANSFERASE SQD2"/>
    <property type="match status" value="1"/>
</dbReference>
<feature type="domain" description="Glycosyl transferase family 1" evidence="3">
    <location>
        <begin position="209"/>
        <end position="371"/>
    </location>
</feature>
<evidence type="ECO:0000313" key="5">
    <source>
        <dbReference type="EMBL" id="QLD24758.1"/>
    </source>
</evidence>
<dbReference type="Gene3D" id="3.40.50.2000">
    <property type="entry name" value="Glycogen Phosphorylase B"/>
    <property type="match status" value="2"/>
</dbReference>
<organism evidence="5 6">
    <name type="scientific">Micromonospora carbonacea</name>
    <dbReference type="NCBI Taxonomy" id="47853"/>
    <lineage>
        <taxon>Bacteria</taxon>
        <taxon>Bacillati</taxon>
        <taxon>Actinomycetota</taxon>
        <taxon>Actinomycetes</taxon>
        <taxon>Micromonosporales</taxon>
        <taxon>Micromonosporaceae</taxon>
        <taxon>Micromonospora</taxon>
    </lineage>
</organism>
<dbReference type="InterPro" id="IPR001296">
    <property type="entry name" value="Glyco_trans_1"/>
</dbReference>
<dbReference type="Pfam" id="PF00534">
    <property type="entry name" value="Glycos_transf_1"/>
    <property type="match status" value="1"/>
</dbReference>
<accession>A0A7H8XJP5</accession>
<dbReference type="GO" id="GO:0016758">
    <property type="term" value="F:hexosyltransferase activity"/>
    <property type="evidence" value="ECO:0007669"/>
    <property type="project" value="TreeGrafter"/>
</dbReference>
<dbReference type="GO" id="GO:1901137">
    <property type="term" value="P:carbohydrate derivative biosynthetic process"/>
    <property type="evidence" value="ECO:0007669"/>
    <property type="project" value="UniProtKB-ARBA"/>
</dbReference>
<evidence type="ECO:0000256" key="2">
    <source>
        <dbReference type="ARBA" id="ARBA00022679"/>
    </source>
</evidence>
<dbReference type="InterPro" id="IPR050194">
    <property type="entry name" value="Glycosyltransferase_grp1"/>
</dbReference>
<dbReference type="SUPFAM" id="SSF53756">
    <property type="entry name" value="UDP-Glycosyltransferase/glycogen phosphorylase"/>
    <property type="match status" value="1"/>
</dbReference>
<sequence length="405" mass="43411">MRIAMISEHASPLAVLGGEDAGGQNTHVAELSAALAAAGHDVRVYTRRDAVDLPVAVRAPDGYEVVHVPAGPAEPMAKDALLPHMPAFGRWLAQRWRGGDWTPEVIHAHFWMSGLAGLAAGRRTGVPVVQTYHALGTVKRRHQGAQDTSPPGRIRDERDLGRAVDRVVAQCQDEVTELVRLGVPRGRISVVPSGVNLATFAPLGPAVGRDPGRARVLTVGRLVERKGFQDVIRAMPLVPDAECVVVGGPPEGLLETDPHARRLRALARECGVADRVRLVGAVPREEMGRWYRSADVLVAAPWYEPFGLTPLEAMACGVPVVGTAVGGLTDTVLDGVTGDLVPARDPRALGAAIRDLLDDRIRRFAYAGAARDRARRSYSWAATAQRLAEVYGEVAAVRRPTRVVA</sequence>
<dbReference type="PANTHER" id="PTHR45947:SF3">
    <property type="entry name" value="SULFOQUINOVOSYL TRANSFERASE SQD2"/>
    <property type="match status" value="1"/>
</dbReference>
<dbReference type="Pfam" id="PF13439">
    <property type="entry name" value="Glyco_transf_4"/>
    <property type="match status" value="1"/>
</dbReference>
<proteinExistence type="predicted"/>
<dbReference type="Proteomes" id="UP000509335">
    <property type="component" value="Chromosome"/>
</dbReference>
<evidence type="ECO:0000313" key="6">
    <source>
        <dbReference type="Proteomes" id="UP000509335"/>
    </source>
</evidence>
<dbReference type="EMBL" id="CP058322">
    <property type="protein sequence ID" value="QLD24758.1"/>
    <property type="molecule type" value="Genomic_DNA"/>
</dbReference>
<dbReference type="RefSeq" id="WP_178064248.1">
    <property type="nucleotide sequence ID" value="NZ_JBICTT010000002.1"/>
</dbReference>
<dbReference type="GeneID" id="301311294"/>
<feature type="domain" description="Glycosyltransferase subfamily 4-like N-terminal" evidence="4">
    <location>
        <begin position="22"/>
        <end position="198"/>
    </location>
</feature>
<evidence type="ECO:0000256" key="1">
    <source>
        <dbReference type="ARBA" id="ARBA00022676"/>
    </source>
</evidence>
<dbReference type="InterPro" id="IPR028098">
    <property type="entry name" value="Glyco_trans_4-like_N"/>
</dbReference>
<keyword evidence="2 5" id="KW-0808">Transferase</keyword>
<reference evidence="5 6" key="1">
    <citation type="submission" date="2020-07" db="EMBL/GenBank/DDBJ databases">
        <title>A bifunctional nitrone conjugated secondary metabolite targeting the ribosome.</title>
        <authorList>
            <person name="Limbrick E.M."/>
            <person name="Graf M."/>
            <person name="Derewacz D.K."/>
            <person name="Nguyen F."/>
            <person name="Spraggins J.M."/>
            <person name="Wieland M."/>
            <person name="Ynigez-Gutierrez A.E."/>
            <person name="Reisman B.J."/>
            <person name="Zinshteyn B."/>
            <person name="McCulloch K."/>
            <person name="Iverson T.M."/>
            <person name="Green R."/>
            <person name="Wilson D.N."/>
            <person name="Bachmann B.O."/>
        </authorList>
    </citation>
    <scope>NUCLEOTIDE SEQUENCE [LARGE SCALE GENOMIC DNA]</scope>
    <source>
        <strain evidence="6">aurantiaca</strain>
    </source>
</reference>
<dbReference type="AlphaFoldDB" id="A0A7H8XJP5"/>
<dbReference type="KEGG" id="mcab:HXZ27_11530"/>
<evidence type="ECO:0000259" key="4">
    <source>
        <dbReference type="Pfam" id="PF13439"/>
    </source>
</evidence>
<gene>
    <name evidence="5" type="ORF">HXZ27_11530</name>
</gene>
<name>A0A7H8XJP5_9ACTN</name>